<name>A0ABT2LVE7_9HYPH</name>
<dbReference type="PANTHER" id="PTHR10625:SF17">
    <property type="entry name" value="HISTONE DEACETYLASE 8"/>
    <property type="match status" value="1"/>
</dbReference>
<evidence type="ECO:0000256" key="5">
    <source>
        <dbReference type="ARBA" id="ARBA00022833"/>
    </source>
</evidence>
<evidence type="ECO:0000256" key="3">
    <source>
        <dbReference type="ARBA" id="ARBA00022723"/>
    </source>
</evidence>
<dbReference type="RefSeq" id="WP_260907474.1">
    <property type="nucleotide sequence ID" value="NZ_JAOCZP010000014.1"/>
</dbReference>
<dbReference type="InterPro" id="IPR023696">
    <property type="entry name" value="Ureohydrolase_dom_sf"/>
</dbReference>
<feature type="domain" description="Histone deacetylase" evidence="6">
    <location>
        <begin position="26"/>
        <end position="332"/>
    </location>
</feature>
<keyword evidence="4" id="KW-0378">Hydrolase</keyword>
<evidence type="ECO:0000256" key="2">
    <source>
        <dbReference type="ARBA" id="ARBA00005947"/>
    </source>
</evidence>
<keyword evidence="3" id="KW-0479">Metal-binding</keyword>
<comment type="similarity">
    <text evidence="2">Belongs to the histone deacetylase family.</text>
</comment>
<dbReference type="Pfam" id="PF00850">
    <property type="entry name" value="Hist_deacetyl"/>
    <property type="match status" value="1"/>
</dbReference>
<dbReference type="Proteomes" id="UP001320831">
    <property type="component" value="Unassembled WGS sequence"/>
</dbReference>
<comment type="caution">
    <text evidence="7">The sequence shown here is derived from an EMBL/GenBank/DDBJ whole genome shotgun (WGS) entry which is preliminary data.</text>
</comment>
<evidence type="ECO:0000313" key="7">
    <source>
        <dbReference type="EMBL" id="MCT7378502.1"/>
    </source>
</evidence>
<accession>A0ABT2LVE7</accession>
<evidence type="ECO:0000259" key="6">
    <source>
        <dbReference type="Pfam" id="PF00850"/>
    </source>
</evidence>
<dbReference type="SUPFAM" id="SSF52768">
    <property type="entry name" value="Arginase/deacetylase"/>
    <property type="match status" value="1"/>
</dbReference>
<keyword evidence="8" id="KW-1185">Reference proteome</keyword>
<gene>
    <name evidence="7" type="ORF">N5A92_26170</name>
</gene>
<reference evidence="7 8" key="1">
    <citation type="submission" date="2022-09" db="EMBL/GenBank/DDBJ databases">
        <title>Chelativorans salina sp. nov., a novel slightly halophilic bacterium isolated from a saline lake sediment enrichment.</title>
        <authorList>
            <person name="Gao L."/>
            <person name="Fang B.-Z."/>
            <person name="Li W.-J."/>
        </authorList>
    </citation>
    <scope>NUCLEOTIDE SEQUENCE [LARGE SCALE GENOMIC DNA]</scope>
    <source>
        <strain evidence="7 8">EGI FJ00035</strain>
    </source>
</reference>
<proteinExistence type="inferred from homology"/>
<dbReference type="Gene3D" id="3.40.800.20">
    <property type="entry name" value="Histone deacetylase domain"/>
    <property type="match status" value="1"/>
</dbReference>
<evidence type="ECO:0000256" key="1">
    <source>
        <dbReference type="ARBA" id="ARBA00001947"/>
    </source>
</evidence>
<evidence type="ECO:0000256" key="4">
    <source>
        <dbReference type="ARBA" id="ARBA00022801"/>
    </source>
</evidence>
<comment type="cofactor">
    <cofactor evidence="1">
        <name>Zn(2+)</name>
        <dbReference type="ChEBI" id="CHEBI:29105"/>
    </cofactor>
</comment>
<sequence length="351" mass="38835">MKAIFDERQLLHKPERYFRRGAYVPHPEQPERALLIRDMLERNGFPIERPRDFGEAPIKAVHDAGYVDFLKDAYVRWRTAAGDAEPIPNYHPGRRAGRRPSEIFGQLGWYVTDTSVPLTQGLWEAAYWSAQTAAETAERVMSGERMVYGLCRPPGHHALSDAANGFCAFNNAAIAAQKLREHFSRVAILDIDTHTGNGTLDIFYERGDVFLCSLHVDPANYPTYYLGYADERGEGEGEGTTLNLLLSPGEDVQTILARFVEGLAAIRAFGAEALVVSLGFDMAGDDPLSEVNMTGEGFAAMAREIVRLRLPTALIQEGGYLGPSLAGNAEVYLTASRDELAKDIQEVRDEP</sequence>
<dbReference type="InterPro" id="IPR023801">
    <property type="entry name" value="His_deacetylse_dom"/>
</dbReference>
<dbReference type="EMBL" id="JAOCZP010000014">
    <property type="protein sequence ID" value="MCT7378502.1"/>
    <property type="molecule type" value="Genomic_DNA"/>
</dbReference>
<protein>
    <submittedName>
        <fullName evidence="7">Histone deacetylase family protein</fullName>
    </submittedName>
</protein>
<dbReference type="PRINTS" id="PR01270">
    <property type="entry name" value="HDASUPER"/>
</dbReference>
<dbReference type="CDD" id="cd10001">
    <property type="entry name" value="HDAC_classII_APAH"/>
    <property type="match status" value="1"/>
</dbReference>
<dbReference type="InterPro" id="IPR037138">
    <property type="entry name" value="His_deacetylse_dom_sf"/>
</dbReference>
<dbReference type="PANTHER" id="PTHR10625">
    <property type="entry name" value="HISTONE DEACETYLASE HDAC1-RELATED"/>
    <property type="match status" value="1"/>
</dbReference>
<organism evidence="7 8">
    <name type="scientific">Chelativorans salis</name>
    <dbReference type="NCBI Taxonomy" id="2978478"/>
    <lineage>
        <taxon>Bacteria</taxon>
        <taxon>Pseudomonadati</taxon>
        <taxon>Pseudomonadota</taxon>
        <taxon>Alphaproteobacteria</taxon>
        <taxon>Hyphomicrobiales</taxon>
        <taxon>Phyllobacteriaceae</taxon>
        <taxon>Chelativorans</taxon>
    </lineage>
</organism>
<dbReference type="InterPro" id="IPR000286">
    <property type="entry name" value="HDACs"/>
</dbReference>
<keyword evidence="5" id="KW-0862">Zinc</keyword>
<evidence type="ECO:0000313" key="8">
    <source>
        <dbReference type="Proteomes" id="UP001320831"/>
    </source>
</evidence>